<dbReference type="InterPro" id="IPR036390">
    <property type="entry name" value="WH_DNA-bd_sf"/>
</dbReference>
<dbReference type="Proteomes" id="UP000078551">
    <property type="component" value="Chromosome"/>
</dbReference>
<proteinExistence type="predicted"/>
<dbReference type="Gene3D" id="1.10.10.10">
    <property type="entry name" value="Winged helix-like DNA-binding domain superfamily/Winged helix DNA-binding domain"/>
    <property type="match status" value="1"/>
</dbReference>
<evidence type="ECO:0000259" key="1">
    <source>
        <dbReference type="SMART" id="SM00418"/>
    </source>
</evidence>
<dbReference type="SMART" id="SM00418">
    <property type="entry name" value="HTH_ARSR"/>
    <property type="match status" value="1"/>
</dbReference>
<feature type="domain" description="HTH arsR-type" evidence="1">
    <location>
        <begin position="40"/>
        <end position="122"/>
    </location>
</feature>
<evidence type="ECO:0000313" key="3">
    <source>
        <dbReference type="Proteomes" id="UP000078551"/>
    </source>
</evidence>
<dbReference type="SUPFAM" id="SSF46785">
    <property type="entry name" value="Winged helix' DNA-binding domain"/>
    <property type="match status" value="1"/>
</dbReference>
<name>A0ABM6C6T7_9HYPH</name>
<dbReference type="InterPro" id="IPR001845">
    <property type="entry name" value="HTH_ArsR_DNA-bd_dom"/>
</dbReference>
<dbReference type="CDD" id="cd00090">
    <property type="entry name" value="HTH_ARSR"/>
    <property type="match status" value="1"/>
</dbReference>
<dbReference type="InterPro" id="IPR036388">
    <property type="entry name" value="WH-like_DNA-bd_sf"/>
</dbReference>
<protein>
    <submittedName>
        <fullName evidence="2">Transcriptional regulator protein</fullName>
    </submittedName>
</protein>
<keyword evidence="3" id="KW-1185">Reference proteome</keyword>
<reference evidence="2 3" key="1">
    <citation type="submission" date="2015-11" db="EMBL/GenBank/DDBJ databases">
        <title>The limits of bacterial species coexistence and the symbiotic plasmid transference in sympatric Rhizobium populations.</title>
        <authorList>
            <person name="Perez-Carrascal O.M."/>
            <person name="VanInsberghe D."/>
            <person name="Juarez S."/>
            <person name="Polz M.F."/>
            <person name="Vinuesa P."/>
            <person name="Gonzalez V."/>
        </authorList>
    </citation>
    <scope>NUCLEOTIDE SEQUENCE [LARGE SCALE GENOMIC DNA]</scope>
    <source>
        <strain evidence="2 3">N771</strain>
    </source>
</reference>
<sequence>MVACSIVQKFGTVDLDVKGRYIKFMRPLFHPALEDIRPEAILYALSDPERVAIFAKLATAGCGGTCSALADLGDRVIPKSSLSNHFKVLRESGLIRSERQGVEMRNQTRCAELDERFPGLIRSILVAYGQLPGQLATN</sequence>
<dbReference type="EMBL" id="CP013568">
    <property type="protein sequence ID" value="ANL83913.1"/>
    <property type="molecule type" value="Genomic_DNA"/>
</dbReference>
<dbReference type="PRINTS" id="PR00778">
    <property type="entry name" value="HTHARSR"/>
</dbReference>
<accession>A0ABM6C6T7</accession>
<evidence type="ECO:0000313" key="2">
    <source>
        <dbReference type="EMBL" id="ANL83913.1"/>
    </source>
</evidence>
<organism evidence="2 3">
    <name type="scientific">Rhizobium phaseoli</name>
    <dbReference type="NCBI Taxonomy" id="396"/>
    <lineage>
        <taxon>Bacteria</taxon>
        <taxon>Pseudomonadati</taxon>
        <taxon>Pseudomonadota</taxon>
        <taxon>Alphaproteobacteria</taxon>
        <taxon>Hyphomicrobiales</taxon>
        <taxon>Rhizobiaceae</taxon>
        <taxon>Rhizobium/Agrobacterium group</taxon>
        <taxon>Rhizobium</taxon>
    </lineage>
</organism>
<gene>
    <name evidence="2" type="ORF">AMC81_CH01102</name>
</gene>
<dbReference type="InterPro" id="IPR011991">
    <property type="entry name" value="ArsR-like_HTH"/>
</dbReference>
<dbReference type="Pfam" id="PF12840">
    <property type="entry name" value="HTH_20"/>
    <property type="match status" value="1"/>
</dbReference>